<dbReference type="GO" id="GO:0018773">
    <property type="term" value="F:acetylpyruvate hydrolase activity"/>
    <property type="evidence" value="ECO:0007669"/>
    <property type="project" value="TreeGrafter"/>
</dbReference>
<gene>
    <name evidence="4" type="ORF">SI859A1_00529</name>
</gene>
<dbReference type="OrthoDB" id="5197601at2"/>
<dbReference type="AlphaFoldDB" id="Q1YKW3"/>
<dbReference type="SUPFAM" id="SSF56529">
    <property type="entry name" value="FAH"/>
    <property type="match status" value="1"/>
</dbReference>
<dbReference type="HOGENOM" id="CLU_028458_3_1_5"/>
<dbReference type="EMBL" id="AAPJ01000002">
    <property type="protein sequence ID" value="EAS50410.1"/>
    <property type="molecule type" value="Genomic_DNA"/>
</dbReference>
<dbReference type="PANTHER" id="PTHR11820">
    <property type="entry name" value="ACYLPYRUVASE"/>
    <property type="match status" value="1"/>
</dbReference>
<evidence type="ECO:0000313" key="5">
    <source>
        <dbReference type="Proteomes" id="UP000000321"/>
    </source>
</evidence>
<comment type="similarity">
    <text evidence="1">Belongs to the FAH family.</text>
</comment>
<dbReference type="RefSeq" id="WP_009208405.1">
    <property type="nucleotide sequence ID" value="NZ_BBWP01000013.1"/>
</dbReference>
<reference evidence="4 5" key="1">
    <citation type="journal article" date="2008" name="Appl. Environ. Microbiol.">
        <title>Genomic insights into Mn(II) oxidation by the marine alphaproteobacterium Aurantimonas sp. strain SI85-9A1.</title>
        <authorList>
            <person name="Dick G.J."/>
            <person name="Podell S."/>
            <person name="Johnson H.A."/>
            <person name="Rivera-Espinoza Y."/>
            <person name="Bernier-Latmani R."/>
            <person name="McCarthy J.K."/>
            <person name="Torpey J.W."/>
            <person name="Clement B.G."/>
            <person name="Gaasterland T."/>
            <person name="Tebo B.M."/>
        </authorList>
    </citation>
    <scope>NUCLEOTIDE SEQUENCE [LARGE SCALE GENOMIC DNA]</scope>
    <source>
        <strain evidence="4 5">SI85-9A1</strain>
    </source>
</reference>
<dbReference type="InterPro" id="IPR036663">
    <property type="entry name" value="Fumarylacetoacetase_C_sf"/>
</dbReference>
<evidence type="ECO:0000256" key="2">
    <source>
        <dbReference type="ARBA" id="ARBA00022723"/>
    </source>
</evidence>
<keyword evidence="2" id="KW-0479">Metal-binding</keyword>
<accession>Q1YKW3</accession>
<sequence>MRLATIKLSSGPACAVEMPAGGYLPVAAAAAATGSSEPALLDGRLQALVEGGDAALAALARMVSAAEAGEAALAALIVASGEAEMLAPLPRPEKNVFCVGRNYAEHIAEGARAQNAVVNVTEVPVFFTKPRTAVIGEGATIPLFPHVSTHIDYEVELAVIIGKAGRDIARDDAYAHVFGYTILNDVTARDVQRRHGGQYFKGKGLDGSCPMGPVVVTKDAFPDPQNTGLRLFVNGERRQNSTTAQMIFDIPALIASLSEGLTLEPGDVLATGTPSGVGYAMEPPRFLTDGDEVVCEIDGIGRLTNTVRPA</sequence>
<keyword evidence="5" id="KW-1185">Reference proteome</keyword>
<proteinExistence type="inferred from homology"/>
<keyword evidence="4" id="KW-0378">Hydrolase</keyword>
<dbReference type="InterPro" id="IPR011234">
    <property type="entry name" value="Fumarylacetoacetase-like_C"/>
</dbReference>
<dbReference type="Gene3D" id="3.90.850.10">
    <property type="entry name" value="Fumarylacetoacetase-like, C-terminal domain"/>
    <property type="match status" value="1"/>
</dbReference>
<evidence type="ECO:0000313" key="4">
    <source>
        <dbReference type="EMBL" id="EAS50410.1"/>
    </source>
</evidence>
<organism evidence="4 5">
    <name type="scientific">Aurantimonas manganoxydans (strain ATCC BAA-1229 / DSM 21871 / SI85-9A1)</name>
    <dbReference type="NCBI Taxonomy" id="287752"/>
    <lineage>
        <taxon>Bacteria</taxon>
        <taxon>Pseudomonadati</taxon>
        <taxon>Pseudomonadota</taxon>
        <taxon>Alphaproteobacteria</taxon>
        <taxon>Hyphomicrobiales</taxon>
        <taxon>Aurantimonadaceae</taxon>
        <taxon>Aurantimonas</taxon>
    </lineage>
</organism>
<evidence type="ECO:0000256" key="1">
    <source>
        <dbReference type="ARBA" id="ARBA00010211"/>
    </source>
</evidence>
<dbReference type="GO" id="GO:0019752">
    <property type="term" value="P:carboxylic acid metabolic process"/>
    <property type="evidence" value="ECO:0007669"/>
    <property type="project" value="UniProtKB-ARBA"/>
</dbReference>
<dbReference type="BioCyc" id="AURANTIMONAS:SI859A1_00529-MONOMER"/>
<dbReference type="Proteomes" id="UP000000321">
    <property type="component" value="Unassembled WGS sequence"/>
</dbReference>
<dbReference type="GO" id="GO:0016853">
    <property type="term" value="F:isomerase activity"/>
    <property type="evidence" value="ECO:0007669"/>
    <property type="project" value="UniProtKB-ARBA"/>
</dbReference>
<evidence type="ECO:0000259" key="3">
    <source>
        <dbReference type="Pfam" id="PF01557"/>
    </source>
</evidence>
<dbReference type="FunFam" id="3.90.850.10:FF:000002">
    <property type="entry name" value="2-hydroxyhepta-2,4-diene-1,7-dioate isomerase"/>
    <property type="match status" value="1"/>
</dbReference>
<protein>
    <submittedName>
        <fullName evidence="4">Putative hydrolase</fullName>
    </submittedName>
</protein>
<name>Q1YKW3_AURMS</name>
<dbReference type="Pfam" id="PF01557">
    <property type="entry name" value="FAA_hydrolase"/>
    <property type="match status" value="1"/>
</dbReference>
<feature type="domain" description="Fumarylacetoacetase-like C-terminal" evidence="3">
    <location>
        <begin position="96"/>
        <end position="308"/>
    </location>
</feature>
<comment type="caution">
    <text evidence="4">The sequence shown here is derived from an EMBL/GenBank/DDBJ whole genome shotgun (WGS) entry which is preliminary data.</text>
</comment>
<dbReference type="GO" id="GO:0046872">
    <property type="term" value="F:metal ion binding"/>
    <property type="evidence" value="ECO:0007669"/>
    <property type="project" value="UniProtKB-KW"/>
</dbReference>
<dbReference type="PANTHER" id="PTHR11820:SF7">
    <property type="entry name" value="ACYLPYRUVASE FAHD1, MITOCHONDRIAL"/>
    <property type="match status" value="1"/>
</dbReference>